<protein>
    <submittedName>
        <fullName evidence="1">Uncharacterized protein</fullName>
    </submittedName>
</protein>
<comment type="caution">
    <text evidence="1">The sequence shown here is derived from an EMBL/GenBank/DDBJ whole genome shotgun (WGS) entry which is preliminary data.</text>
</comment>
<keyword evidence="2" id="KW-1185">Reference proteome</keyword>
<evidence type="ECO:0000313" key="2">
    <source>
        <dbReference type="Proteomes" id="UP001500418"/>
    </source>
</evidence>
<sequence length="195" mass="21817">MNWTNALAVFGAVTGASGLGWQMWSHRLTGGRVEVWPTRLKQEGRWWVRTSVSNVGRLDVTIVGYSIWRDITGHRLKRALWRLRAIERLGWRKARRTQMLFNPSVHFGAPVQIGSDAECIELPFVLKAGSMVSLPLMGLEVPDRIGRQLRVSVHLGAGGIVQADVLDDDVLEPLRIDLDDYTGSWSLHIGPPTTD</sequence>
<accession>A0ABN1NZ93</accession>
<dbReference type="Proteomes" id="UP001500418">
    <property type="component" value="Unassembled WGS sequence"/>
</dbReference>
<reference evidence="1 2" key="1">
    <citation type="journal article" date="2019" name="Int. J. Syst. Evol. Microbiol.">
        <title>The Global Catalogue of Microorganisms (GCM) 10K type strain sequencing project: providing services to taxonomists for standard genome sequencing and annotation.</title>
        <authorList>
            <consortium name="The Broad Institute Genomics Platform"/>
            <consortium name="The Broad Institute Genome Sequencing Center for Infectious Disease"/>
            <person name="Wu L."/>
            <person name="Ma J."/>
        </authorList>
    </citation>
    <scope>NUCLEOTIDE SEQUENCE [LARGE SCALE GENOMIC DNA]</scope>
    <source>
        <strain evidence="1 2">JCM 11444</strain>
    </source>
</reference>
<name>A0ABN1NZ93_9ACTN</name>
<organism evidence="1 2">
    <name type="scientific">Streptomyces rhizosphaericus</name>
    <dbReference type="NCBI Taxonomy" id="114699"/>
    <lineage>
        <taxon>Bacteria</taxon>
        <taxon>Bacillati</taxon>
        <taxon>Actinomycetota</taxon>
        <taxon>Actinomycetes</taxon>
        <taxon>Kitasatosporales</taxon>
        <taxon>Streptomycetaceae</taxon>
        <taxon>Streptomyces</taxon>
        <taxon>Streptomyces violaceusniger group</taxon>
    </lineage>
</organism>
<dbReference type="EMBL" id="BAAAID010000005">
    <property type="protein sequence ID" value="GAA0919724.1"/>
    <property type="molecule type" value="Genomic_DNA"/>
</dbReference>
<proteinExistence type="predicted"/>
<evidence type="ECO:0000313" key="1">
    <source>
        <dbReference type="EMBL" id="GAA0919724.1"/>
    </source>
</evidence>
<gene>
    <name evidence="1" type="ORF">GCM10009575_011930</name>
</gene>